<accession>A0A8S1QS75</accession>
<gene>
    <name evidence="1" type="ORF">PSON_ATCC_30995.1.T1140143</name>
</gene>
<proteinExistence type="predicted"/>
<reference evidence="1" key="1">
    <citation type="submission" date="2021-01" db="EMBL/GenBank/DDBJ databases">
        <authorList>
            <consortium name="Genoscope - CEA"/>
            <person name="William W."/>
        </authorList>
    </citation>
    <scope>NUCLEOTIDE SEQUENCE</scope>
</reference>
<evidence type="ECO:0000313" key="1">
    <source>
        <dbReference type="EMBL" id="CAD8117654.1"/>
    </source>
</evidence>
<comment type="caution">
    <text evidence="1">The sequence shown here is derived from an EMBL/GenBank/DDBJ whole genome shotgun (WGS) entry which is preliminary data.</text>
</comment>
<protein>
    <submittedName>
        <fullName evidence="1">Uncharacterized protein</fullName>
    </submittedName>
</protein>
<dbReference type="EMBL" id="CAJJDN010000114">
    <property type="protein sequence ID" value="CAD8117654.1"/>
    <property type="molecule type" value="Genomic_DNA"/>
</dbReference>
<sequence length="498" mass="58409">MDLYKLEIEFINQTLIIDIESDTTVQELLDFIQANTKDKYPSLQLKNYTIFWPNQINSVQNNEQTISSILQDQKQAKIKLIKKQNNLNIPSADSIFAPPQTQAQNYFQDQNVQNNKNDAQMNQQTDKNVQTYAQNTQPKITQQVQQQNQYAQYYNQQDQQPIQNALQQNQYPQKVNQFQNNQIQNHQQQQNQDYQQQQSQIINITLKYQQHEKQKQISLDSYLDELYAQTLQDFQIDGEVEMFFGDINLSQINSNLTIRQAKLINNSIIDFKDPSLINNSVQNFYEQMKFQKDFQNSAQIQNQDHQIQNYNPQNHQVQNQSPVIQNQNQQLYNQSPVIQNQNHQIQNQSPAIKNQNQQLQNQSPVIQYQNHQLQNQSPVIQNQNHQIQNQSPVLQNQSPKRLLNQDSIQISFEIQDGIIKRQFSNIFSIYKTLSNLIENILQYLGLNNDAVGVDLIYQGTVFQGPKLQCTLFQMQMTQDLTIQAKLRYFGGNTKIIEF</sequence>
<evidence type="ECO:0000313" key="2">
    <source>
        <dbReference type="Proteomes" id="UP000692954"/>
    </source>
</evidence>
<dbReference type="Proteomes" id="UP000692954">
    <property type="component" value="Unassembled WGS sequence"/>
</dbReference>
<keyword evidence="2" id="KW-1185">Reference proteome</keyword>
<dbReference type="AlphaFoldDB" id="A0A8S1QS75"/>
<organism evidence="1 2">
    <name type="scientific">Paramecium sonneborni</name>
    <dbReference type="NCBI Taxonomy" id="65129"/>
    <lineage>
        <taxon>Eukaryota</taxon>
        <taxon>Sar</taxon>
        <taxon>Alveolata</taxon>
        <taxon>Ciliophora</taxon>
        <taxon>Intramacronucleata</taxon>
        <taxon>Oligohymenophorea</taxon>
        <taxon>Peniculida</taxon>
        <taxon>Parameciidae</taxon>
        <taxon>Paramecium</taxon>
    </lineage>
</organism>
<name>A0A8S1QS75_9CILI</name>